<evidence type="ECO:0000313" key="3">
    <source>
        <dbReference type="Ensembl" id="ENSSGRP00000000602.1"/>
    </source>
</evidence>
<evidence type="ECO:0000259" key="2">
    <source>
        <dbReference type="PROSITE" id="PS50035"/>
    </source>
</evidence>
<proteinExistence type="predicted"/>
<reference evidence="3" key="1">
    <citation type="submission" date="2025-08" db="UniProtKB">
        <authorList>
            <consortium name="Ensembl"/>
        </authorList>
    </citation>
    <scope>IDENTIFICATION</scope>
</reference>
<dbReference type="Gene3D" id="3.30.870.10">
    <property type="entry name" value="Endonuclease Chain A"/>
    <property type="match status" value="1"/>
</dbReference>
<dbReference type="InParanoid" id="A0A672JWI1"/>
<name>A0A672JWI1_SINGR</name>
<dbReference type="InterPro" id="IPR001736">
    <property type="entry name" value="PLipase_D/transphosphatidylase"/>
</dbReference>
<dbReference type="GO" id="GO:0016042">
    <property type="term" value="P:lipid catabolic process"/>
    <property type="evidence" value="ECO:0007669"/>
    <property type="project" value="UniProtKB-KW"/>
</dbReference>
<accession>A0A672JWI1</accession>
<dbReference type="PROSITE" id="PS50035">
    <property type="entry name" value="PLD"/>
    <property type="match status" value="1"/>
</dbReference>
<reference evidence="3" key="2">
    <citation type="submission" date="2025-09" db="UniProtKB">
        <authorList>
            <consortium name="Ensembl"/>
        </authorList>
    </citation>
    <scope>IDENTIFICATION</scope>
</reference>
<organism evidence="3 4">
    <name type="scientific">Sinocyclocheilus grahami</name>
    <name type="common">Dianchi golden-line fish</name>
    <name type="synonym">Barbus grahami</name>
    <dbReference type="NCBI Taxonomy" id="75366"/>
    <lineage>
        <taxon>Eukaryota</taxon>
        <taxon>Metazoa</taxon>
        <taxon>Chordata</taxon>
        <taxon>Craniata</taxon>
        <taxon>Vertebrata</taxon>
        <taxon>Euteleostomi</taxon>
        <taxon>Actinopterygii</taxon>
        <taxon>Neopterygii</taxon>
        <taxon>Teleostei</taxon>
        <taxon>Ostariophysi</taxon>
        <taxon>Cypriniformes</taxon>
        <taxon>Cyprinidae</taxon>
        <taxon>Cyprininae</taxon>
        <taxon>Sinocyclocheilus</taxon>
    </lineage>
</organism>
<dbReference type="PANTHER" id="PTHR10185:SF17">
    <property type="entry name" value="GM01519P-RELATED"/>
    <property type="match status" value="1"/>
</dbReference>
<dbReference type="SUPFAM" id="SSF56024">
    <property type="entry name" value="Phospholipase D/nuclease"/>
    <property type="match status" value="1"/>
</dbReference>
<dbReference type="Proteomes" id="UP000472262">
    <property type="component" value="Unassembled WGS sequence"/>
</dbReference>
<feature type="domain" description="PLD phosphodiesterase" evidence="2">
    <location>
        <begin position="21"/>
        <end position="47"/>
    </location>
</feature>
<dbReference type="PANTHER" id="PTHR10185">
    <property type="entry name" value="PHOSPHOLIPASE D - RELATED"/>
    <property type="match status" value="1"/>
</dbReference>
<evidence type="ECO:0000313" key="4">
    <source>
        <dbReference type="Proteomes" id="UP000472262"/>
    </source>
</evidence>
<dbReference type="InterPro" id="IPR025202">
    <property type="entry name" value="PLD-like_dom"/>
</dbReference>
<evidence type="ECO:0000256" key="1">
    <source>
        <dbReference type="ARBA" id="ARBA00022963"/>
    </source>
</evidence>
<keyword evidence="1" id="KW-0443">Lipid metabolism</keyword>
<protein>
    <recommendedName>
        <fullName evidence="2">PLD phosphodiesterase domain-containing protein</fullName>
    </recommendedName>
</protein>
<dbReference type="Ensembl" id="ENSSGRT00000000679.1">
    <property type="protein sequence ID" value="ENSSGRP00000000602.1"/>
    <property type="gene ID" value="ENSSGRG00000000407.1"/>
</dbReference>
<dbReference type="GO" id="GO:0003824">
    <property type="term" value="F:catalytic activity"/>
    <property type="evidence" value="ECO:0007669"/>
    <property type="project" value="InterPro"/>
</dbReference>
<dbReference type="SMART" id="SM00155">
    <property type="entry name" value="PLDc"/>
    <property type="match status" value="1"/>
</dbReference>
<dbReference type="Pfam" id="PF13091">
    <property type="entry name" value="PLDc_2"/>
    <property type="match status" value="1"/>
</dbReference>
<keyword evidence="1" id="KW-0442">Lipid degradation</keyword>
<keyword evidence="4" id="KW-1185">Reference proteome</keyword>
<sequence length="100" mass="11254">MLFPAQRVFVIPAGNQSHVPYSRINHNKYLVTDKVAYVGTSNWSADYFNTTAGVALVLSQDASGSSFHQQLRAVFDRDWSSRYSHPLADLHRIHDCQGCI</sequence>
<dbReference type="InterPro" id="IPR050874">
    <property type="entry name" value="Diverse_PLD-related"/>
</dbReference>
<dbReference type="AlphaFoldDB" id="A0A672JWI1"/>